<evidence type="ECO:0000313" key="2">
    <source>
        <dbReference type="Proteomes" id="UP000256690"/>
    </source>
</evidence>
<evidence type="ECO:0008006" key="3">
    <source>
        <dbReference type="Google" id="ProtNLM"/>
    </source>
</evidence>
<gene>
    <name evidence="1" type="ORF">DSM5745_07295</name>
</gene>
<organism evidence="1 2">
    <name type="scientific">Aspergillus mulundensis</name>
    <dbReference type="NCBI Taxonomy" id="1810919"/>
    <lineage>
        <taxon>Eukaryota</taxon>
        <taxon>Fungi</taxon>
        <taxon>Dikarya</taxon>
        <taxon>Ascomycota</taxon>
        <taxon>Pezizomycotina</taxon>
        <taxon>Eurotiomycetes</taxon>
        <taxon>Eurotiomycetidae</taxon>
        <taxon>Eurotiales</taxon>
        <taxon>Aspergillaceae</taxon>
        <taxon>Aspergillus</taxon>
        <taxon>Aspergillus subgen. Nidulantes</taxon>
    </lineage>
</organism>
<sequence length="148" mass="16383">MPYTHPITLINNTPETLTIVEKTIWHYANGGIWTEHDPDLTLNPHQGLFLTMNGSGTSGMLRVRSSSGEFFTVVVGYHNYEFWCDAQVDLEDGDTAMKVHPEYYGSGRLAGSASGEKGVKREARGGRAVEVRLQRLPCGRPPVVITYS</sequence>
<protein>
    <recommendedName>
        <fullName evidence="3">Boletus edulis lectin</fullName>
    </recommendedName>
</protein>
<dbReference type="SUPFAM" id="SSF63724">
    <property type="entry name" value="Cytolysin/lectin"/>
    <property type="match status" value="1"/>
</dbReference>
<evidence type="ECO:0000313" key="1">
    <source>
        <dbReference type="EMBL" id="RDW74633.1"/>
    </source>
</evidence>
<dbReference type="STRING" id="1810919.A0A3D8RKS7"/>
<dbReference type="OrthoDB" id="4791458at2759"/>
<dbReference type="AlphaFoldDB" id="A0A3D8RKS7"/>
<name>A0A3D8RKS7_9EURO</name>
<dbReference type="InterPro" id="IPR009960">
    <property type="entry name" value="Fruit_body_lectin_fun"/>
</dbReference>
<comment type="caution">
    <text evidence="1">The sequence shown here is derived from an EMBL/GenBank/DDBJ whole genome shotgun (WGS) entry which is preliminary data.</text>
</comment>
<dbReference type="Gene3D" id="2.60.270.20">
    <property type="entry name" value="Cytolysin/lectin"/>
    <property type="match status" value="1"/>
</dbReference>
<accession>A0A3D8RKS7</accession>
<dbReference type="EMBL" id="PVWQ01000008">
    <property type="protein sequence ID" value="RDW74633.1"/>
    <property type="molecule type" value="Genomic_DNA"/>
</dbReference>
<dbReference type="Pfam" id="PF07367">
    <property type="entry name" value="FB_lectin"/>
    <property type="match status" value="1"/>
</dbReference>
<dbReference type="InterPro" id="IPR015926">
    <property type="entry name" value="Cytolysin/lectin"/>
</dbReference>
<reference evidence="1 2" key="1">
    <citation type="journal article" date="2018" name="IMA Fungus">
        <title>IMA Genome-F 9: Draft genome sequence of Annulohypoxylon stygium, Aspergillus mulundensis, Berkeleyomyces basicola (syn. Thielaviopsis basicola), Ceratocystis smalleyi, two Cercospora beticola strains, Coleophoma cylindrospora, Fusarium fracticaudum, Phialophora cf. hyalina, and Morchella septimelata.</title>
        <authorList>
            <person name="Wingfield B.D."/>
            <person name="Bills G.F."/>
            <person name="Dong Y."/>
            <person name="Huang W."/>
            <person name="Nel W.J."/>
            <person name="Swalarsk-Parry B.S."/>
            <person name="Vaghefi N."/>
            <person name="Wilken P.M."/>
            <person name="An Z."/>
            <person name="de Beer Z.W."/>
            <person name="De Vos L."/>
            <person name="Chen L."/>
            <person name="Duong T.A."/>
            <person name="Gao Y."/>
            <person name="Hammerbacher A."/>
            <person name="Kikkert J.R."/>
            <person name="Li Y."/>
            <person name="Li H."/>
            <person name="Li K."/>
            <person name="Li Q."/>
            <person name="Liu X."/>
            <person name="Ma X."/>
            <person name="Naidoo K."/>
            <person name="Pethybridge S.J."/>
            <person name="Sun J."/>
            <person name="Steenkamp E.T."/>
            <person name="van der Nest M.A."/>
            <person name="van Wyk S."/>
            <person name="Wingfield M.J."/>
            <person name="Xiong C."/>
            <person name="Yue Q."/>
            <person name="Zhang X."/>
        </authorList>
    </citation>
    <scope>NUCLEOTIDE SEQUENCE [LARGE SCALE GENOMIC DNA]</scope>
    <source>
        <strain evidence="1 2">DSM 5745</strain>
    </source>
</reference>
<keyword evidence="2" id="KW-1185">Reference proteome</keyword>
<dbReference type="Proteomes" id="UP000256690">
    <property type="component" value="Unassembled WGS sequence"/>
</dbReference>
<dbReference type="RefSeq" id="XP_026602401.1">
    <property type="nucleotide sequence ID" value="XM_026749311.1"/>
</dbReference>
<dbReference type="GeneID" id="38117665"/>
<proteinExistence type="predicted"/>